<organism evidence="1 2">
    <name type="scientific">Sulfitobacter marinus</name>
    <dbReference type="NCBI Taxonomy" id="394264"/>
    <lineage>
        <taxon>Bacteria</taxon>
        <taxon>Pseudomonadati</taxon>
        <taxon>Pseudomonadota</taxon>
        <taxon>Alphaproteobacteria</taxon>
        <taxon>Rhodobacterales</taxon>
        <taxon>Roseobacteraceae</taxon>
        <taxon>Sulfitobacter</taxon>
    </lineage>
</organism>
<name>A0A1I6T9B2_9RHOB</name>
<dbReference type="STRING" id="394264.SAMN04488040_2123"/>
<proteinExistence type="predicted"/>
<dbReference type="SUPFAM" id="SSF53335">
    <property type="entry name" value="S-adenosyl-L-methionine-dependent methyltransferases"/>
    <property type="match status" value="1"/>
</dbReference>
<dbReference type="Proteomes" id="UP000199239">
    <property type="component" value="Unassembled WGS sequence"/>
</dbReference>
<keyword evidence="2" id="KW-1185">Reference proteome</keyword>
<accession>A0A1I6T9B2</accession>
<dbReference type="Gene3D" id="3.40.50.150">
    <property type="entry name" value="Vaccinia Virus protein VP39"/>
    <property type="match status" value="1"/>
</dbReference>
<dbReference type="EMBL" id="FPAJ01000003">
    <property type="protein sequence ID" value="SFS85678.1"/>
    <property type="molecule type" value="Genomic_DNA"/>
</dbReference>
<dbReference type="RefSeq" id="WP_093916332.1">
    <property type="nucleotide sequence ID" value="NZ_FPAJ01000003.1"/>
</dbReference>
<dbReference type="InterPro" id="IPR029063">
    <property type="entry name" value="SAM-dependent_MTases_sf"/>
</dbReference>
<protein>
    <recommendedName>
        <fullName evidence="3">Methyltransferase domain-containing protein</fullName>
    </recommendedName>
</protein>
<reference evidence="2" key="1">
    <citation type="submission" date="2016-10" db="EMBL/GenBank/DDBJ databases">
        <authorList>
            <person name="Varghese N."/>
            <person name="Submissions S."/>
        </authorList>
    </citation>
    <scope>NUCLEOTIDE SEQUENCE [LARGE SCALE GENOMIC DNA]</scope>
    <source>
        <strain evidence="2">DSM 23422</strain>
    </source>
</reference>
<evidence type="ECO:0008006" key="3">
    <source>
        <dbReference type="Google" id="ProtNLM"/>
    </source>
</evidence>
<sequence>MSHVYSDTFFDYINQSARASAKPLIALLFPKLQPQSVIDLGSGRGVWMDEWQRAGAAEVLAVDGDYVSRDQLAVAPENFLAADLTKPVEMGRRFDLAQSLEVGEHLPIAASETLVDSLTTASDRVLFSAAVPGQGGEFHINEQPLSFWQDLFAARGYVGFDCVRPELKNNKDVAPWYRYNTILYVNTAGREGLPQDILNTEIAVGQPVRQAGHIGWHLRLALVKLLPRPAVTIIAKAQALVLAIRARRAKTVGTT</sequence>
<evidence type="ECO:0000313" key="1">
    <source>
        <dbReference type="EMBL" id="SFS85678.1"/>
    </source>
</evidence>
<dbReference type="CDD" id="cd02440">
    <property type="entry name" value="AdoMet_MTases"/>
    <property type="match status" value="1"/>
</dbReference>
<gene>
    <name evidence="1" type="ORF">SAMN04488040_2123</name>
</gene>
<dbReference type="OrthoDB" id="9791837at2"/>
<dbReference type="AlphaFoldDB" id="A0A1I6T9B2"/>
<evidence type="ECO:0000313" key="2">
    <source>
        <dbReference type="Proteomes" id="UP000199239"/>
    </source>
</evidence>